<dbReference type="EMBL" id="CP010070">
    <property type="protein sequence ID" value="AIZ57174.1"/>
    <property type="molecule type" value="Genomic_DNA"/>
</dbReference>
<dbReference type="InterPro" id="IPR044060">
    <property type="entry name" value="Bacterial_rp_domain"/>
</dbReference>
<sequence>MKNEIFLHNVRMLILLTLFAVIIAALVSIPTHSSSTEAAAPAYYIDETGNTVAVTSEPLTQFTVATTAMDDGSWYYIDNNITAGSVTVSGDVHLIIMDGFTLEVTTINMNASSTLQIYPGSSTSTVAKTGKLTSAGTVININGAECKLTNVSNVTGGNAGVNIALAATNSTIDNYGGITGNGTTYTGGGIRSAAAGTVIKNYVSGTIISAWCSIYLTADTTIINENRISGTAYGISSNNKVSITNNAGGTITGDATGIFLGTGATNNSTIDNYGGITGNGNSIDSNGGIYSGGTGTVVNNYVTGTITGGYNGVNLLVGGTITNDNLISGINYGINSNGKASVTNNDGGTITSGGTGIIFKVNAANSTIYNYGMIKGTGIQEGSGGVFSSVAGTAVNNYATGTIAGGYDGISFSSNGTIINDNLISGTTYGLYLRGTVSFTNNEGGTVTGGSDGVNANYGATNSTIDNYGEIIGRGYRGIYSLVIIVISNYATGKITSVTGILLITGGTVTNYNLISGTSYGINSSGKTTVTNKDDGKITGGTNGVNLSSAANSTIDNYGSIDGTLTSGYGINSATNVVITNNMRGTINGGATGIYLSAAGAANSTIDNYGVITGNGTGATGGGIYSVAAGTIINNYTTGTIDGGTNGFYLGAGGTITNENLISGTTNGIFAGASVNITNYSKIIGNVALSNAYNEVTFSAGSRIEGDFNIGTGNSTLRFIGEPHTVGGIGMYLYSTVTGISSIMMTTNVSFNVDNSWTMPTLADTDWIILIGGGSMAMGHLSSPSPPPGGTAQYFMIMTRGGETLIAHPYADIGTTYVSRSGAEVPVPFPPMVLDQDAFDTLLQLYGSYALRNNPGDPNNGWYIVEGNVTLNSQIVIDSNLVYVILADGSKVTVNGSIGLLVRSGYTATLLSNTLGGIDSGERGVLSVTAATGDVCGIEAEPNSTITNTAEVNAEAPDTSRGSGVYADALDIIVNGVTGIIRGNSYGTFIATGGAVANYGIIMATDSNGQGIYSDSQVVISNGFTIGTAYIYGASAAIMLDTGSGGSSVTNARGGIIGSDGTYVSDNGIITKDIATIINGVSIGDPGLIQASSNGIIADASVVFTNNSNVSGDVLLTDTLNTVTFGVGSTIDGDFDISASAAGSTLYFTGTPNADLVYSKVTGIGSISADTTVIFDVPAGVKETEALILIDGTPDGQVTEYNSMQPPHRITTRAYPLGMPDANQLIAFVGNMINLEIIGNGSVRVTGTDFNEIYSGPGTYPFIISLGTSELTFAAENSAGSVSFRLNNDPAVNQGPVTFPMANGDTVTATFEAGSTGPKMYTIWAMSDSGSTITPSGKVTVQQGDNQTFAFKAKEGYKITEVLIDGLYPLKQTEIDSGSYTFPNVMSNHTIQVKSVTSGPGNEITLTINTAEGSGFATYSVDGSPPIKYTDPVRIAVGSDVTVTATSDEGYVFNKWNVDGQTYTSPEVAFENVSTSMSLDLHFKAESGPADHGNSPLWCCMICILLIVAATLILIYLYRKRRSRQ</sequence>
<dbReference type="HOGENOM" id="CLU_245759_0_0_2"/>
<evidence type="ECO:0000313" key="3">
    <source>
        <dbReference type="EMBL" id="AIZ57174.1"/>
    </source>
</evidence>
<proteinExistence type="predicted"/>
<dbReference type="STRING" id="1577791.Mpt1_c13120"/>
<keyword evidence="1" id="KW-0812">Transmembrane</keyword>
<reference evidence="3 4" key="1">
    <citation type="journal article" date="2014" name="Appl. Environ. Microbiol.">
        <title>Comparative Genome Analysis of 'Candidatus Methanoplasma termitum' Indicates a New Mode of Energy Metabolism in the Seventh Order of Methanogens.</title>
        <authorList>
            <person name="Lang K."/>
            <person name="Schuldes J."/>
            <person name="Klingl A."/>
            <person name="Poehlein A."/>
            <person name="Daniel R."/>
            <person name="Brune A."/>
        </authorList>
    </citation>
    <scope>NUCLEOTIDE SEQUENCE [LARGE SCALE GENOMIC DNA]</scope>
    <source>
        <strain evidence="4">Mpt1</strain>
    </source>
</reference>
<gene>
    <name evidence="3" type="ORF">Mpt1_c13120</name>
</gene>
<evidence type="ECO:0000313" key="4">
    <source>
        <dbReference type="Proteomes" id="UP000030787"/>
    </source>
</evidence>
<feature type="transmembrane region" description="Helical" evidence="1">
    <location>
        <begin position="1495"/>
        <end position="1518"/>
    </location>
</feature>
<dbReference type="Proteomes" id="UP000030787">
    <property type="component" value="Chromosome"/>
</dbReference>
<evidence type="ECO:0000259" key="2">
    <source>
        <dbReference type="Pfam" id="PF18998"/>
    </source>
</evidence>
<dbReference type="KEGG" id="mear:Mpt1_c13120"/>
<keyword evidence="1" id="KW-0472">Membrane</keyword>
<keyword evidence="1" id="KW-1133">Transmembrane helix</keyword>
<evidence type="ECO:0000256" key="1">
    <source>
        <dbReference type="SAM" id="Phobius"/>
    </source>
</evidence>
<dbReference type="SMART" id="SM00710">
    <property type="entry name" value="PbH1"/>
    <property type="match status" value="4"/>
</dbReference>
<keyword evidence="4" id="KW-1185">Reference proteome</keyword>
<accession>A0A0A7LDN1</accession>
<organism evidence="3 4">
    <name type="scientific">Candidatus Methanoplasma termitum</name>
    <dbReference type="NCBI Taxonomy" id="1577791"/>
    <lineage>
        <taxon>Archaea</taxon>
        <taxon>Methanobacteriati</taxon>
        <taxon>Thermoplasmatota</taxon>
        <taxon>Thermoplasmata</taxon>
        <taxon>Methanomassiliicoccales</taxon>
        <taxon>Methanomassiliicoccaceae</taxon>
        <taxon>Candidatus Methanoplasma</taxon>
    </lineage>
</organism>
<dbReference type="Pfam" id="PF18998">
    <property type="entry name" value="Flg_new_2"/>
    <property type="match status" value="1"/>
</dbReference>
<feature type="domain" description="Bacterial repeat" evidence="2">
    <location>
        <begin position="1437"/>
        <end position="1468"/>
    </location>
</feature>
<protein>
    <recommendedName>
        <fullName evidence="2">Bacterial repeat domain-containing protein</fullName>
    </recommendedName>
</protein>
<dbReference type="InterPro" id="IPR006626">
    <property type="entry name" value="PbH1"/>
</dbReference>
<name>A0A0A7LDN1_9ARCH</name>